<dbReference type="PROSITE" id="PS51257">
    <property type="entry name" value="PROKAR_LIPOPROTEIN"/>
    <property type="match status" value="1"/>
</dbReference>
<dbReference type="GO" id="GO:0006865">
    <property type="term" value="P:amino acid transport"/>
    <property type="evidence" value="ECO:0007669"/>
    <property type="project" value="TreeGrafter"/>
</dbReference>
<keyword evidence="3" id="KW-0732">Signal</keyword>
<evidence type="ECO:0000256" key="3">
    <source>
        <dbReference type="ARBA" id="ARBA00022729"/>
    </source>
</evidence>
<dbReference type="SMART" id="SM00062">
    <property type="entry name" value="PBPb"/>
    <property type="match status" value="1"/>
</dbReference>
<keyword evidence="2" id="KW-0813">Transport</keyword>
<dbReference type="InterPro" id="IPR001638">
    <property type="entry name" value="Solute-binding_3/MltF_N"/>
</dbReference>
<accession>A0A9W4DZ68</accession>
<dbReference type="SUPFAM" id="SSF53850">
    <property type="entry name" value="Periplasmic binding protein-like II"/>
    <property type="match status" value="1"/>
</dbReference>
<sequence>MTPMRRGPRPRGALLLVPAALVLVLALACGCGRQGSPPAKGPRPGALPAYRVDTAFSLPSSPTWTRAHRRGRLVVGVKDDQPYLGERDPATGAYSGFDIEIARMTAASLGFAADEIGFKAIASANRETSLSNGQIDMYVGTYTINALRKRQVGFAGPYYLAGQGLLVRTGEHDITGPQDLKGKKVCSAAGSSSIQRIEADYPDATPVTYDTYSVCVDNLLTYQVDAVTTDDSILLGYAAKAPEEMKVVGKPFSQEPYGIGVSKGDTALRLALDGAIVAHERDGDWKRAYDATLGLSGVPAPTPPPVDRY</sequence>
<name>A0A9W4DZ68_9ACTN</name>
<dbReference type="EMBL" id="CAJSLV010000070">
    <property type="protein sequence ID" value="CAG6396167.1"/>
    <property type="molecule type" value="Genomic_DNA"/>
</dbReference>
<reference evidence="5" key="1">
    <citation type="submission" date="2021-05" db="EMBL/GenBank/DDBJ databases">
        <authorList>
            <person name="Arsene-Ploetze F."/>
        </authorList>
    </citation>
    <scope>NUCLEOTIDE SEQUENCE</scope>
    <source>
        <strain evidence="5">DSM 42138</strain>
    </source>
</reference>
<comment type="caution">
    <text evidence="5">The sequence shown here is derived from an EMBL/GenBank/DDBJ whole genome shotgun (WGS) entry which is preliminary data.</text>
</comment>
<comment type="similarity">
    <text evidence="1">Belongs to the bacterial solute-binding protein 3 family.</text>
</comment>
<gene>
    <name evidence="5" type="ORF">SCOCK_40087</name>
</gene>
<dbReference type="PANTHER" id="PTHR30085">
    <property type="entry name" value="AMINO ACID ABC TRANSPORTER PERMEASE"/>
    <property type="match status" value="1"/>
</dbReference>
<keyword evidence="6" id="KW-1185">Reference proteome</keyword>
<feature type="domain" description="Solute-binding protein family 3/N-terminal" evidence="4">
    <location>
        <begin position="72"/>
        <end position="296"/>
    </location>
</feature>
<dbReference type="CDD" id="cd13690">
    <property type="entry name" value="PBP2_GluB"/>
    <property type="match status" value="1"/>
</dbReference>
<evidence type="ECO:0000259" key="4">
    <source>
        <dbReference type="SMART" id="SM00062"/>
    </source>
</evidence>
<dbReference type="Proteomes" id="UP001152519">
    <property type="component" value="Unassembled WGS sequence"/>
</dbReference>
<dbReference type="GO" id="GO:0030288">
    <property type="term" value="C:outer membrane-bounded periplasmic space"/>
    <property type="evidence" value="ECO:0007669"/>
    <property type="project" value="TreeGrafter"/>
</dbReference>
<proteinExistence type="inferred from homology"/>
<dbReference type="PANTHER" id="PTHR30085:SF6">
    <property type="entry name" value="ABC TRANSPORTER GLUTAMINE-BINDING PROTEIN GLNH"/>
    <property type="match status" value="1"/>
</dbReference>
<evidence type="ECO:0000313" key="6">
    <source>
        <dbReference type="Proteomes" id="UP001152519"/>
    </source>
</evidence>
<organism evidence="5 6">
    <name type="scientific">Actinacidiphila cocklensis</name>
    <dbReference type="NCBI Taxonomy" id="887465"/>
    <lineage>
        <taxon>Bacteria</taxon>
        <taxon>Bacillati</taxon>
        <taxon>Actinomycetota</taxon>
        <taxon>Actinomycetes</taxon>
        <taxon>Kitasatosporales</taxon>
        <taxon>Streptomycetaceae</taxon>
        <taxon>Actinacidiphila</taxon>
    </lineage>
</organism>
<evidence type="ECO:0000256" key="2">
    <source>
        <dbReference type="ARBA" id="ARBA00022448"/>
    </source>
</evidence>
<evidence type="ECO:0000313" key="5">
    <source>
        <dbReference type="EMBL" id="CAG6396167.1"/>
    </source>
</evidence>
<dbReference type="Gene3D" id="3.40.190.10">
    <property type="entry name" value="Periplasmic binding protein-like II"/>
    <property type="match status" value="2"/>
</dbReference>
<protein>
    <submittedName>
        <fullName evidence="5">Amino acid ABC transporter substrate-binding protein, PAAT family</fullName>
    </submittedName>
</protein>
<dbReference type="AlphaFoldDB" id="A0A9W4DZ68"/>
<dbReference type="GO" id="GO:0005576">
    <property type="term" value="C:extracellular region"/>
    <property type="evidence" value="ECO:0007669"/>
    <property type="project" value="TreeGrafter"/>
</dbReference>
<dbReference type="InterPro" id="IPR051455">
    <property type="entry name" value="Bact_solute-bind_prot3"/>
</dbReference>
<evidence type="ECO:0000256" key="1">
    <source>
        <dbReference type="ARBA" id="ARBA00010333"/>
    </source>
</evidence>
<dbReference type="Pfam" id="PF00497">
    <property type="entry name" value="SBP_bac_3"/>
    <property type="match status" value="1"/>
</dbReference>